<dbReference type="SMART" id="SM00822">
    <property type="entry name" value="PKS_KR"/>
    <property type="match status" value="1"/>
</dbReference>
<dbReference type="PRINTS" id="PR00080">
    <property type="entry name" value="SDRFAMILY"/>
</dbReference>
<dbReference type="InterPro" id="IPR036291">
    <property type="entry name" value="NAD(P)-bd_dom_sf"/>
</dbReference>
<dbReference type="OrthoDB" id="9803333at2"/>
<dbReference type="RefSeq" id="WP_096354215.1">
    <property type="nucleotide sequence ID" value="NZ_AP017313.1"/>
</dbReference>
<dbReference type="GO" id="GO:0004316">
    <property type="term" value="F:3-oxoacyl-[acyl-carrier-protein] reductase (NADPH) activity"/>
    <property type="evidence" value="ECO:0007669"/>
    <property type="project" value="UniProtKB-EC"/>
</dbReference>
<dbReference type="SUPFAM" id="SSF51735">
    <property type="entry name" value="NAD(P)-binding Rossmann-fold domains"/>
    <property type="match status" value="1"/>
</dbReference>
<organism evidence="3 4">
    <name type="scientific">Mucilaginibacter gotjawali</name>
    <dbReference type="NCBI Taxonomy" id="1550579"/>
    <lineage>
        <taxon>Bacteria</taxon>
        <taxon>Pseudomonadati</taxon>
        <taxon>Bacteroidota</taxon>
        <taxon>Sphingobacteriia</taxon>
        <taxon>Sphingobacteriales</taxon>
        <taxon>Sphingobacteriaceae</taxon>
        <taxon>Mucilaginibacter</taxon>
    </lineage>
</organism>
<dbReference type="PANTHER" id="PTHR42760:SF133">
    <property type="entry name" value="3-OXOACYL-[ACYL-CARRIER-PROTEIN] REDUCTASE"/>
    <property type="match status" value="1"/>
</dbReference>
<evidence type="ECO:0000313" key="3">
    <source>
        <dbReference type="EMBL" id="BAU55771.1"/>
    </source>
</evidence>
<dbReference type="InterPro" id="IPR057326">
    <property type="entry name" value="KR_dom"/>
</dbReference>
<evidence type="ECO:0000313" key="4">
    <source>
        <dbReference type="Proteomes" id="UP000218263"/>
    </source>
</evidence>
<comment type="similarity">
    <text evidence="1">Belongs to the short-chain dehydrogenases/reductases (SDR) family.</text>
</comment>
<dbReference type="KEGG" id="mgot:MgSA37_03963"/>
<dbReference type="InterPro" id="IPR020904">
    <property type="entry name" value="Sc_DH/Rdtase_CS"/>
</dbReference>
<dbReference type="FunFam" id="3.40.50.720:FF:000084">
    <property type="entry name" value="Short-chain dehydrogenase reductase"/>
    <property type="match status" value="1"/>
</dbReference>
<dbReference type="PROSITE" id="PS00061">
    <property type="entry name" value="ADH_SHORT"/>
    <property type="match status" value="1"/>
</dbReference>
<dbReference type="Gene3D" id="3.40.50.720">
    <property type="entry name" value="NAD(P)-binding Rossmann-like Domain"/>
    <property type="match status" value="1"/>
</dbReference>
<reference evidence="3 4" key="1">
    <citation type="submission" date="2015-12" db="EMBL/GenBank/DDBJ databases">
        <title>Genome sequence of Mucilaginibacter gotjawali.</title>
        <authorList>
            <person name="Lee J.S."/>
            <person name="Lee K.C."/>
            <person name="Kim K.K."/>
            <person name="Lee B.W."/>
        </authorList>
    </citation>
    <scope>NUCLEOTIDE SEQUENCE [LARGE SCALE GENOMIC DNA]</scope>
    <source>
        <strain evidence="3 4">SA3-7</strain>
    </source>
</reference>
<dbReference type="PRINTS" id="PR00081">
    <property type="entry name" value="GDHRDH"/>
</dbReference>
<sequence length="254" mass="27226">MTFDFSGKNIVITGGTRGIGRAAAELFAAAGGNVILTYRSDAETAGQTLRALTGEGHQIYQLDVSDPPAIQNFFSWYSDRFDKLDVLVNNAGVYLEHKILETDFENWQKNWEETIKANLTGPANMCFFAVKLMARNKYGKIINISSRGAFRGKPDHPGYGASKAGLNAMSQSLAIALAPTGISVHIIAPGFVETEMAASALSGEPGEAIKRQSPFGRVAKPEEVARLIAVYAGDGLEFTSAGIVDINGASYLRS</sequence>
<dbReference type="Pfam" id="PF13561">
    <property type="entry name" value="adh_short_C2"/>
    <property type="match status" value="1"/>
</dbReference>
<name>A0A0X8X537_9SPHI</name>
<dbReference type="Proteomes" id="UP000218263">
    <property type="component" value="Chromosome"/>
</dbReference>
<dbReference type="AlphaFoldDB" id="A0A0X8X537"/>
<dbReference type="EMBL" id="AP017313">
    <property type="protein sequence ID" value="BAU55771.1"/>
    <property type="molecule type" value="Genomic_DNA"/>
</dbReference>
<evidence type="ECO:0000256" key="2">
    <source>
        <dbReference type="ARBA" id="ARBA00023002"/>
    </source>
</evidence>
<dbReference type="CDD" id="cd05233">
    <property type="entry name" value="SDR_c"/>
    <property type="match status" value="1"/>
</dbReference>
<keyword evidence="2 3" id="KW-0560">Oxidoreductase</keyword>
<dbReference type="InterPro" id="IPR002347">
    <property type="entry name" value="SDR_fam"/>
</dbReference>
<protein>
    <submittedName>
        <fullName evidence="3">3-oxoacyl-[acyl-carrier-protein] reductase FabG</fullName>
        <ecNumber evidence="3">1.1.1.100</ecNumber>
    </submittedName>
</protein>
<proteinExistence type="inferred from homology"/>
<accession>A0A0X8X537</accession>
<dbReference type="EC" id="1.1.1.100" evidence="3"/>
<keyword evidence="4" id="KW-1185">Reference proteome</keyword>
<evidence type="ECO:0000256" key="1">
    <source>
        <dbReference type="ARBA" id="ARBA00006484"/>
    </source>
</evidence>
<dbReference type="PANTHER" id="PTHR42760">
    <property type="entry name" value="SHORT-CHAIN DEHYDROGENASES/REDUCTASES FAMILY MEMBER"/>
    <property type="match status" value="1"/>
</dbReference>
<gene>
    <name evidence="3" type="primary">fabG_7</name>
    <name evidence="3" type="ORF">MgSA37_03963</name>
</gene>